<accession>A0A1E4TUV4</accession>
<sequence length="428" mass="49384">MVMKKRFISTGTLFKSIPKLAPDAVFDLKQRYLKDTRKLKVDLGIGAYRDEYGKPFILPSVKLASTQLFKMIDFDHEYLPIRGDLNLLKSSFKILLDENYKNYKEILGKLVSIQTLSGTGSLHIANIFLKKFFNGNNIYISSPSWGNHKQIFQDFKILNYPYWNNKEKNLDINGFINCIKSAPSPSIFLLHTCGHNPTGVDPTYEQWIQILKELYEKNHLPIFDTAYQGFCSGSFKMDSIVFKIICEFFPQMSFLVCQSFAKNFGLYSERIGCLHIIHKDSNHLLNQAIQSQLERIIRTEYSNPPGYGAKIIATILTNNNLLKQWESDLSIMSKRISKMRFLLKKELIHLKTPGNWDHITNQKGMFSFTGLSSDEVEKLETNYAIYMLRNGRMSISGLNEQNVKYVAEAIDKVVRWKIEQNCINSTKV</sequence>
<dbReference type="InterPro" id="IPR000796">
    <property type="entry name" value="Asp_trans"/>
</dbReference>
<dbReference type="SUPFAM" id="SSF53383">
    <property type="entry name" value="PLP-dependent transferases"/>
    <property type="match status" value="1"/>
</dbReference>
<dbReference type="AlphaFoldDB" id="A0A1E4TUV4"/>
<dbReference type="Gene3D" id="3.40.640.10">
    <property type="entry name" value="Type I PLP-dependent aspartate aminotransferase-like (Major domain)"/>
    <property type="match status" value="1"/>
</dbReference>
<dbReference type="CDD" id="cd00609">
    <property type="entry name" value="AAT_like"/>
    <property type="match status" value="1"/>
</dbReference>
<reference evidence="11" key="1">
    <citation type="submission" date="2016-05" db="EMBL/GenBank/DDBJ databases">
        <title>Comparative genomics of biotechnologically important yeasts.</title>
        <authorList>
            <consortium name="DOE Joint Genome Institute"/>
            <person name="Riley R."/>
            <person name="Haridas S."/>
            <person name="Wolfe K.H."/>
            <person name="Lopes M.R."/>
            <person name="Hittinger C.T."/>
            <person name="Goker M."/>
            <person name="Salamov A."/>
            <person name="Wisecaver J."/>
            <person name="Long T.M."/>
            <person name="Aerts A.L."/>
            <person name="Barry K."/>
            <person name="Choi C."/>
            <person name="Clum A."/>
            <person name="Coughlan A.Y."/>
            <person name="Deshpande S."/>
            <person name="Douglass A.P."/>
            <person name="Hanson S.J."/>
            <person name="Klenk H.-P."/>
            <person name="Labutti K."/>
            <person name="Lapidus A."/>
            <person name="Lindquist E."/>
            <person name="Lipzen A."/>
            <person name="Meier-Kolthoff J.P."/>
            <person name="Ohm R.A."/>
            <person name="Otillar R.P."/>
            <person name="Pangilinan J."/>
            <person name="Peng Y."/>
            <person name="Rokas A."/>
            <person name="Rosa C.A."/>
            <person name="Scheuner C."/>
            <person name="Sibirny A.A."/>
            <person name="Slot J.C."/>
            <person name="Stielow J.B."/>
            <person name="Sun H."/>
            <person name="Kurtzman C.P."/>
            <person name="Blackwell M."/>
            <person name="Grigoriev I.V."/>
            <person name="Jeffries T.W."/>
        </authorList>
    </citation>
    <scope>NUCLEOTIDE SEQUENCE [LARGE SCALE GENOMIC DNA]</scope>
    <source>
        <strain evidence="11">NRRL Y-2460</strain>
    </source>
</reference>
<evidence type="ECO:0000313" key="11">
    <source>
        <dbReference type="Proteomes" id="UP000094236"/>
    </source>
</evidence>
<dbReference type="GO" id="GO:0004069">
    <property type="term" value="F:L-aspartate:2-oxoglutarate aminotransferase activity"/>
    <property type="evidence" value="ECO:0007669"/>
    <property type="project" value="UniProtKB-EC"/>
</dbReference>
<evidence type="ECO:0000313" key="10">
    <source>
        <dbReference type="EMBL" id="ODV95563.1"/>
    </source>
</evidence>
<evidence type="ECO:0000256" key="6">
    <source>
        <dbReference type="ARBA" id="ARBA00022679"/>
    </source>
</evidence>
<dbReference type="Gene3D" id="3.90.1150.10">
    <property type="entry name" value="Aspartate Aminotransferase, domain 1"/>
    <property type="match status" value="1"/>
</dbReference>
<keyword evidence="11" id="KW-1185">Reference proteome</keyword>
<dbReference type="STRING" id="669874.A0A1E4TUV4"/>
<feature type="domain" description="Aminotransferase class I/classII large" evidence="9">
    <location>
        <begin position="40"/>
        <end position="410"/>
    </location>
</feature>
<evidence type="ECO:0000259" key="9">
    <source>
        <dbReference type="Pfam" id="PF00155"/>
    </source>
</evidence>
<dbReference type="PRINTS" id="PR00799">
    <property type="entry name" value="TRANSAMINASE"/>
</dbReference>
<dbReference type="EC" id="2.6.1.1" evidence="4"/>
<dbReference type="OrthoDB" id="6752799at2759"/>
<keyword evidence="6" id="KW-0808">Transferase</keyword>
<evidence type="ECO:0000256" key="4">
    <source>
        <dbReference type="ARBA" id="ARBA00012753"/>
    </source>
</evidence>
<evidence type="ECO:0000256" key="3">
    <source>
        <dbReference type="ARBA" id="ARBA00011738"/>
    </source>
</evidence>
<organism evidence="10 11">
    <name type="scientific">Pachysolen tannophilus NRRL Y-2460</name>
    <dbReference type="NCBI Taxonomy" id="669874"/>
    <lineage>
        <taxon>Eukaryota</taxon>
        <taxon>Fungi</taxon>
        <taxon>Dikarya</taxon>
        <taxon>Ascomycota</taxon>
        <taxon>Saccharomycotina</taxon>
        <taxon>Pichiomycetes</taxon>
        <taxon>Pachysolenaceae</taxon>
        <taxon>Pachysolen</taxon>
    </lineage>
</organism>
<dbReference type="FunFam" id="3.40.640.10:FF:000066">
    <property type="entry name" value="Aspartate aminotransferase"/>
    <property type="match status" value="1"/>
</dbReference>
<keyword evidence="7" id="KW-0663">Pyridoxal phosphate</keyword>
<evidence type="ECO:0000256" key="7">
    <source>
        <dbReference type="ARBA" id="ARBA00022898"/>
    </source>
</evidence>
<dbReference type="InterPro" id="IPR015421">
    <property type="entry name" value="PyrdxlP-dep_Trfase_major"/>
</dbReference>
<dbReference type="Proteomes" id="UP000094236">
    <property type="component" value="Unassembled WGS sequence"/>
</dbReference>
<evidence type="ECO:0000256" key="8">
    <source>
        <dbReference type="ARBA" id="ARBA00030923"/>
    </source>
</evidence>
<evidence type="ECO:0000256" key="5">
    <source>
        <dbReference type="ARBA" id="ARBA00022576"/>
    </source>
</evidence>
<dbReference type="GO" id="GO:0006532">
    <property type="term" value="P:aspartate biosynthetic process"/>
    <property type="evidence" value="ECO:0007669"/>
    <property type="project" value="TreeGrafter"/>
</dbReference>
<dbReference type="NCBIfam" id="NF006719">
    <property type="entry name" value="PRK09257.1"/>
    <property type="match status" value="1"/>
</dbReference>
<protein>
    <recommendedName>
        <fullName evidence="4">aspartate transaminase</fullName>
        <ecNumber evidence="4">2.6.1.1</ecNumber>
    </recommendedName>
    <alternativeName>
        <fullName evidence="8">Transaminase A</fullName>
    </alternativeName>
</protein>
<dbReference type="Pfam" id="PF00155">
    <property type="entry name" value="Aminotran_1_2"/>
    <property type="match status" value="1"/>
</dbReference>
<comment type="similarity">
    <text evidence="2">Belongs to the class-I pyridoxal-phosphate-dependent aminotransferase family.</text>
</comment>
<proteinExistence type="inferred from homology"/>
<dbReference type="PANTHER" id="PTHR11879:SF55">
    <property type="entry name" value="GLUTAMATE OXALOACETATE TRANSAMINASE 1, ISOFORM B"/>
    <property type="match status" value="1"/>
</dbReference>
<dbReference type="FunFam" id="3.90.1150.10:FF:000001">
    <property type="entry name" value="Aspartate aminotransferase"/>
    <property type="match status" value="1"/>
</dbReference>
<name>A0A1E4TUV4_PACTA</name>
<comment type="subunit">
    <text evidence="3">Homodimer.</text>
</comment>
<dbReference type="InterPro" id="IPR004839">
    <property type="entry name" value="Aminotransferase_I/II_large"/>
</dbReference>
<dbReference type="InterPro" id="IPR015422">
    <property type="entry name" value="PyrdxlP-dep_Trfase_small"/>
</dbReference>
<comment type="cofactor">
    <cofactor evidence="1">
        <name>pyridoxal 5'-phosphate</name>
        <dbReference type="ChEBI" id="CHEBI:597326"/>
    </cofactor>
</comment>
<evidence type="ECO:0000256" key="1">
    <source>
        <dbReference type="ARBA" id="ARBA00001933"/>
    </source>
</evidence>
<dbReference type="GO" id="GO:0005829">
    <property type="term" value="C:cytosol"/>
    <property type="evidence" value="ECO:0007669"/>
    <property type="project" value="TreeGrafter"/>
</dbReference>
<dbReference type="GO" id="GO:0030170">
    <property type="term" value="F:pyridoxal phosphate binding"/>
    <property type="evidence" value="ECO:0007669"/>
    <property type="project" value="InterPro"/>
</dbReference>
<dbReference type="EMBL" id="KV454014">
    <property type="protein sequence ID" value="ODV95563.1"/>
    <property type="molecule type" value="Genomic_DNA"/>
</dbReference>
<gene>
    <name evidence="10" type="ORF">PACTADRAFT_68979</name>
</gene>
<evidence type="ECO:0000256" key="2">
    <source>
        <dbReference type="ARBA" id="ARBA00007441"/>
    </source>
</evidence>
<keyword evidence="5" id="KW-0032">Aminotransferase</keyword>
<dbReference type="PANTHER" id="PTHR11879">
    <property type="entry name" value="ASPARTATE AMINOTRANSFERASE"/>
    <property type="match status" value="1"/>
</dbReference>
<dbReference type="InterPro" id="IPR015424">
    <property type="entry name" value="PyrdxlP-dep_Trfase"/>
</dbReference>